<dbReference type="EMBL" id="JWZT01004433">
    <property type="protein sequence ID" value="KII64122.1"/>
    <property type="molecule type" value="Genomic_DNA"/>
</dbReference>
<dbReference type="OrthoDB" id="8061556at2759"/>
<sequence length="105" mass="12388">MDFDAFCEIASDTVNSIGFLRHYGILPEEMLCEQCSQKMVEHQRNDISDTVWIFRLFNKLYPNYQINFVCNRCNTRKSIRSGEISHKLSGSFLKDCKVPIKKFLW</sequence>
<dbReference type="AlphaFoldDB" id="A0A0C2MR17"/>
<organism evidence="1 2">
    <name type="scientific">Thelohanellus kitauei</name>
    <name type="common">Myxosporean</name>
    <dbReference type="NCBI Taxonomy" id="669202"/>
    <lineage>
        <taxon>Eukaryota</taxon>
        <taxon>Metazoa</taxon>
        <taxon>Cnidaria</taxon>
        <taxon>Myxozoa</taxon>
        <taxon>Myxosporea</taxon>
        <taxon>Bivalvulida</taxon>
        <taxon>Platysporina</taxon>
        <taxon>Myxobolidae</taxon>
        <taxon>Thelohanellus</taxon>
    </lineage>
</organism>
<reference evidence="1 2" key="1">
    <citation type="journal article" date="2014" name="Genome Biol. Evol.">
        <title>The genome of the myxosporean Thelohanellus kitauei shows adaptations to nutrient acquisition within its fish host.</title>
        <authorList>
            <person name="Yang Y."/>
            <person name="Xiong J."/>
            <person name="Zhou Z."/>
            <person name="Huo F."/>
            <person name="Miao W."/>
            <person name="Ran C."/>
            <person name="Liu Y."/>
            <person name="Zhang J."/>
            <person name="Feng J."/>
            <person name="Wang M."/>
            <person name="Wang M."/>
            <person name="Wang L."/>
            <person name="Yao B."/>
        </authorList>
    </citation>
    <scope>NUCLEOTIDE SEQUENCE [LARGE SCALE GENOMIC DNA]</scope>
    <source>
        <strain evidence="1">Wuqing</strain>
    </source>
</reference>
<comment type="caution">
    <text evidence="1">The sequence shown here is derived from an EMBL/GenBank/DDBJ whole genome shotgun (WGS) entry which is preliminary data.</text>
</comment>
<evidence type="ECO:0000313" key="2">
    <source>
        <dbReference type="Proteomes" id="UP000031668"/>
    </source>
</evidence>
<evidence type="ECO:0000313" key="1">
    <source>
        <dbReference type="EMBL" id="KII64122.1"/>
    </source>
</evidence>
<proteinExistence type="predicted"/>
<accession>A0A0C2MR17</accession>
<keyword evidence="2" id="KW-1185">Reference proteome</keyword>
<gene>
    <name evidence="1" type="ORF">RF11_02549</name>
</gene>
<dbReference type="Proteomes" id="UP000031668">
    <property type="component" value="Unassembled WGS sequence"/>
</dbReference>
<protein>
    <submittedName>
        <fullName evidence="1">Uncharacterized protein</fullName>
    </submittedName>
</protein>
<name>A0A0C2MR17_THEKT</name>